<dbReference type="EMBL" id="LPXH01000021">
    <property type="protein sequence ID" value="KUF41606.1"/>
    <property type="molecule type" value="Genomic_DNA"/>
</dbReference>
<name>A0A0W7Z287_9BURK</name>
<accession>A0A0W7Z287</accession>
<evidence type="ECO:0000256" key="1">
    <source>
        <dbReference type="SAM" id="Phobius"/>
    </source>
</evidence>
<evidence type="ECO:0000313" key="2">
    <source>
        <dbReference type="EMBL" id="KUF41606.1"/>
    </source>
</evidence>
<dbReference type="STRING" id="225992.B5M06_14445"/>
<sequence length="180" mass="20639">MKQLSKDQWRKIHGIRPPKDPADPDVIGRRPIHEAIVNWEIKWTTRLHLIFAPLAFTIVLMPKLNKAWYEVISSIPIVSWIHREFSGLTGTLYLCLAVGLVFYFYSASKIDGKSHSEYGYPININHVRSPKNIKQGELYPRTKLEERVFFADSAGGIWLATFMWFVLFGGISVLFSMKGG</sequence>
<dbReference type="RefSeq" id="WP_058879661.1">
    <property type="nucleotide sequence ID" value="NZ_LPXH01000021.1"/>
</dbReference>
<organism evidence="2 3">
    <name type="scientific">Comamonas kerstersii</name>
    <dbReference type="NCBI Taxonomy" id="225992"/>
    <lineage>
        <taxon>Bacteria</taxon>
        <taxon>Pseudomonadati</taxon>
        <taxon>Pseudomonadota</taxon>
        <taxon>Betaproteobacteria</taxon>
        <taxon>Burkholderiales</taxon>
        <taxon>Comamonadaceae</taxon>
        <taxon>Comamonas</taxon>
    </lineage>
</organism>
<gene>
    <name evidence="2" type="ORF">AS359_08490</name>
</gene>
<dbReference type="Proteomes" id="UP000053300">
    <property type="component" value="Unassembled WGS sequence"/>
</dbReference>
<feature type="transmembrane region" description="Helical" evidence="1">
    <location>
        <begin position="157"/>
        <end position="177"/>
    </location>
</feature>
<keyword evidence="1" id="KW-0812">Transmembrane</keyword>
<keyword evidence="1" id="KW-1133">Transmembrane helix</keyword>
<keyword evidence="3" id="KW-1185">Reference proteome</keyword>
<feature type="transmembrane region" description="Helical" evidence="1">
    <location>
        <begin position="85"/>
        <end position="105"/>
    </location>
</feature>
<comment type="caution">
    <text evidence="2">The sequence shown here is derived from an EMBL/GenBank/DDBJ whole genome shotgun (WGS) entry which is preliminary data.</text>
</comment>
<protein>
    <submittedName>
        <fullName evidence="2">Uncharacterized protein</fullName>
    </submittedName>
</protein>
<reference evidence="2 3" key="1">
    <citation type="submission" date="2015-12" db="EMBL/GenBank/DDBJ databases">
        <title>Complete genome sequence of a multi-drug resistant strain Acidovorax sp. 12322-1.</title>
        <authorList>
            <person name="Ming D."/>
            <person name="Wang M."/>
            <person name="Hu S."/>
            <person name="Zhou Y."/>
            <person name="Jiang T."/>
        </authorList>
    </citation>
    <scope>NUCLEOTIDE SEQUENCE [LARGE SCALE GENOMIC DNA]</scope>
    <source>
        <strain evidence="2 3">12322-1</strain>
    </source>
</reference>
<proteinExistence type="predicted"/>
<keyword evidence="1" id="KW-0472">Membrane</keyword>
<evidence type="ECO:0000313" key="3">
    <source>
        <dbReference type="Proteomes" id="UP000053300"/>
    </source>
</evidence>
<dbReference type="AlphaFoldDB" id="A0A0W7Z287"/>